<dbReference type="EMBL" id="JBHLZN010000005">
    <property type="protein sequence ID" value="MFB9887476.1"/>
    <property type="molecule type" value="Genomic_DNA"/>
</dbReference>
<evidence type="ECO:0000256" key="5">
    <source>
        <dbReference type="ARBA" id="ARBA00011901"/>
    </source>
</evidence>
<evidence type="ECO:0000256" key="8">
    <source>
        <dbReference type="ARBA" id="ARBA00022801"/>
    </source>
</evidence>
<organism evidence="14 15">
    <name type="scientific">Balneatrix alpica</name>
    <dbReference type="NCBI Taxonomy" id="75684"/>
    <lineage>
        <taxon>Bacteria</taxon>
        <taxon>Pseudomonadati</taxon>
        <taxon>Pseudomonadota</taxon>
        <taxon>Gammaproteobacteria</taxon>
        <taxon>Oceanospirillales</taxon>
        <taxon>Balneatrichaceae</taxon>
        <taxon>Balneatrix</taxon>
    </lineage>
</organism>
<gene>
    <name evidence="14" type="primary">ampD</name>
    <name evidence="14" type="ORF">ACFFLH_13735</name>
</gene>
<evidence type="ECO:0000256" key="12">
    <source>
        <dbReference type="ARBA" id="ARBA00042615"/>
    </source>
</evidence>
<evidence type="ECO:0000256" key="9">
    <source>
        <dbReference type="ARBA" id="ARBA00022833"/>
    </source>
</evidence>
<name>A0ABV5ZH27_9GAMM</name>
<feature type="domain" description="N-acetylmuramoyl-L-alanine amidase" evidence="13">
    <location>
        <begin position="19"/>
        <end position="169"/>
    </location>
</feature>
<keyword evidence="9" id="KW-0862">Zinc</keyword>
<evidence type="ECO:0000313" key="15">
    <source>
        <dbReference type="Proteomes" id="UP001589628"/>
    </source>
</evidence>
<dbReference type="CDD" id="cd06583">
    <property type="entry name" value="PGRP"/>
    <property type="match status" value="1"/>
</dbReference>
<comment type="cofactor">
    <cofactor evidence="2">
        <name>Zn(2+)</name>
        <dbReference type="ChEBI" id="CHEBI:29105"/>
    </cofactor>
</comment>
<keyword evidence="10" id="KW-0961">Cell wall biogenesis/degradation</keyword>
<dbReference type="GO" id="GO:0008745">
    <property type="term" value="F:N-acetylmuramoyl-L-alanine amidase activity"/>
    <property type="evidence" value="ECO:0007669"/>
    <property type="project" value="UniProtKB-EC"/>
</dbReference>
<comment type="similarity">
    <text evidence="4">Belongs to the N-acetylmuramoyl-L-alanine amidase 2 family.</text>
</comment>
<evidence type="ECO:0000256" key="4">
    <source>
        <dbReference type="ARBA" id="ARBA00007553"/>
    </source>
</evidence>
<evidence type="ECO:0000256" key="1">
    <source>
        <dbReference type="ARBA" id="ARBA00001561"/>
    </source>
</evidence>
<reference evidence="14 15" key="1">
    <citation type="submission" date="2024-09" db="EMBL/GenBank/DDBJ databases">
        <authorList>
            <person name="Sun Q."/>
            <person name="Mori K."/>
        </authorList>
    </citation>
    <scope>NUCLEOTIDE SEQUENCE [LARGE SCALE GENOMIC DNA]</scope>
    <source>
        <strain evidence="14 15">ATCC 51285</strain>
    </source>
</reference>
<evidence type="ECO:0000259" key="13">
    <source>
        <dbReference type="SMART" id="SM00644"/>
    </source>
</evidence>
<evidence type="ECO:0000256" key="7">
    <source>
        <dbReference type="ARBA" id="ARBA00022723"/>
    </source>
</evidence>
<dbReference type="Gene3D" id="3.40.80.10">
    <property type="entry name" value="Peptidoglycan recognition protein-like"/>
    <property type="match status" value="1"/>
</dbReference>
<dbReference type="SMART" id="SM00644">
    <property type="entry name" value="Ami_2"/>
    <property type="match status" value="1"/>
</dbReference>
<comment type="subcellular location">
    <subcellularLocation>
        <location evidence="3">Cytoplasm</location>
    </subcellularLocation>
</comment>
<dbReference type="InterPro" id="IPR036505">
    <property type="entry name" value="Amidase/PGRP_sf"/>
</dbReference>
<evidence type="ECO:0000256" key="2">
    <source>
        <dbReference type="ARBA" id="ARBA00001947"/>
    </source>
</evidence>
<dbReference type="EC" id="3.5.1.28" evidence="5"/>
<keyword evidence="8 14" id="KW-0378">Hydrolase</keyword>
<dbReference type="Proteomes" id="UP001589628">
    <property type="component" value="Unassembled WGS sequence"/>
</dbReference>
<keyword evidence="7" id="KW-0479">Metal-binding</keyword>
<keyword evidence="6" id="KW-0963">Cytoplasm</keyword>
<proteinExistence type="inferred from homology"/>
<evidence type="ECO:0000313" key="14">
    <source>
        <dbReference type="EMBL" id="MFB9887476.1"/>
    </source>
</evidence>
<comment type="caution">
    <text evidence="14">The sequence shown here is derived from an EMBL/GenBank/DDBJ whole genome shotgun (WGS) entry which is preliminary data.</text>
</comment>
<dbReference type="InterPro" id="IPR051206">
    <property type="entry name" value="NAMLAA_amidase_2"/>
</dbReference>
<evidence type="ECO:0000256" key="3">
    <source>
        <dbReference type="ARBA" id="ARBA00004496"/>
    </source>
</evidence>
<protein>
    <recommendedName>
        <fullName evidence="11">1,6-anhydro-N-acetylmuramyl-L-alanine amidase AmpD</fullName>
        <ecNumber evidence="5">3.5.1.28</ecNumber>
    </recommendedName>
    <alternativeName>
        <fullName evidence="12">N-acetylmuramoyl-L-alanine amidase</fullName>
    </alternativeName>
</protein>
<evidence type="ECO:0000256" key="6">
    <source>
        <dbReference type="ARBA" id="ARBA00022490"/>
    </source>
</evidence>
<keyword evidence="15" id="KW-1185">Reference proteome</keyword>
<dbReference type="Pfam" id="PF01510">
    <property type="entry name" value="Amidase_2"/>
    <property type="match status" value="1"/>
</dbReference>
<dbReference type="PANTHER" id="PTHR30417">
    <property type="entry name" value="N-ACETYLMURAMOYL-L-ALANINE AMIDASE AMID"/>
    <property type="match status" value="1"/>
</dbReference>
<dbReference type="SUPFAM" id="SSF55846">
    <property type="entry name" value="N-acetylmuramoyl-L-alanine amidase-like"/>
    <property type="match status" value="1"/>
</dbReference>
<comment type="catalytic activity">
    <reaction evidence="1">
        <text>Hydrolyzes the link between N-acetylmuramoyl residues and L-amino acid residues in certain cell-wall glycopeptides.</text>
        <dbReference type="EC" id="3.5.1.28"/>
    </reaction>
</comment>
<dbReference type="RefSeq" id="WP_027311429.1">
    <property type="nucleotide sequence ID" value="NZ_JBHLZN010000005.1"/>
</dbReference>
<dbReference type="NCBIfam" id="NF008758">
    <property type="entry name" value="PRK11789.1"/>
    <property type="match status" value="1"/>
</dbReference>
<dbReference type="PANTHER" id="PTHR30417:SF4">
    <property type="entry name" value="1,6-ANHYDRO-N-ACETYLMURAMYL-L-ALANINE AMIDASE AMPD"/>
    <property type="match status" value="1"/>
</dbReference>
<dbReference type="InterPro" id="IPR002502">
    <property type="entry name" value="Amidase_domain"/>
</dbReference>
<evidence type="ECO:0000256" key="10">
    <source>
        <dbReference type="ARBA" id="ARBA00023316"/>
    </source>
</evidence>
<accession>A0ABV5ZH27</accession>
<evidence type="ECO:0000256" key="11">
    <source>
        <dbReference type="ARBA" id="ARBA00039257"/>
    </source>
</evidence>
<sequence length="191" mass="21890">MSLLTLENGWVQPCRRVPSPNYNERPAAEVSLLVIHNISLPPRNYGGPYIEQLFTNCLNADEHPFFAEIAHLQVSAHLLIRRDGELVQFVPFDKRAWHAGQSCYGQRVQCNDFSIGIELEGCDFEPFTSAQYEQLLEVTTLLLRHYPLLKPEHICGHEDIAPGRKTDPGPYFDWQRYRQALATRLDKGQEA</sequence>